<accession>A0AAE1KDP1</accession>
<organism evidence="2 3">
    <name type="scientific">Petrolisthes cinctipes</name>
    <name type="common">Flat porcelain crab</name>
    <dbReference type="NCBI Taxonomy" id="88211"/>
    <lineage>
        <taxon>Eukaryota</taxon>
        <taxon>Metazoa</taxon>
        <taxon>Ecdysozoa</taxon>
        <taxon>Arthropoda</taxon>
        <taxon>Crustacea</taxon>
        <taxon>Multicrustacea</taxon>
        <taxon>Malacostraca</taxon>
        <taxon>Eumalacostraca</taxon>
        <taxon>Eucarida</taxon>
        <taxon>Decapoda</taxon>
        <taxon>Pleocyemata</taxon>
        <taxon>Anomura</taxon>
        <taxon>Galatheoidea</taxon>
        <taxon>Porcellanidae</taxon>
        <taxon>Petrolisthes</taxon>
    </lineage>
</organism>
<reference evidence="2" key="1">
    <citation type="submission" date="2023-10" db="EMBL/GenBank/DDBJ databases">
        <title>Genome assemblies of two species of porcelain crab, Petrolisthes cinctipes and Petrolisthes manimaculis (Anomura: Porcellanidae).</title>
        <authorList>
            <person name="Angst P."/>
        </authorList>
    </citation>
    <scope>NUCLEOTIDE SEQUENCE</scope>
    <source>
        <strain evidence="2">PB745_01</strain>
        <tissue evidence="2">Gill</tissue>
    </source>
</reference>
<dbReference type="AlphaFoldDB" id="A0AAE1KDP1"/>
<feature type="compositionally biased region" description="Polar residues" evidence="1">
    <location>
        <begin position="90"/>
        <end position="99"/>
    </location>
</feature>
<keyword evidence="3" id="KW-1185">Reference proteome</keyword>
<dbReference type="EMBL" id="JAWQEG010002672">
    <property type="protein sequence ID" value="KAK3870412.1"/>
    <property type="molecule type" value="Genomic_DNA"/>
</dbReference>
<feature type="region of interest" description="Disordered" evidence="1">
    <location>
        <begin position="71"/>
        <end position="99"/>
    </location>
</feature>
<proteinExistence type="predicted"/>
<comment type="caution">
    <text evidence="2">The sequence shown here is derived from an EMBL/GenBank/DDBJ whole genome shotgun (WGS) entry which is preliminary data.</text>
</comment>
<evidence type="ECO:0000313" key="2">
    <source>
        <dbReference type="EMBL" id="KAK3870412.1"/>
    </source>
</evidence>
<evidence type="ECO:0000313" key="3">
    <source>
        <dbReference type="Proteomes" id="UP001286313"/>
    </source>
</evidence>
<sequence length="99" mass="11183">MSNLCVHCTSPSLPSQPFGKQLNTYKLRIQQQRLSRPKLTLEHAKFGSLWKNHLEIPLQNSSAHLPLLRVSTTTGTQARRQAQEGEDQAKQTPLSLPLR</sequence>
<gene>
    <name evidence="2" type="ORF">Pcinc_024353</name>
</gene>
<evidence type="ECO:0000256" key="1">
    <source>
        <dbReference type="SAM" id="MobiDB-lite"/>
    </source>
</evidence>
<name>A0AAE1KDP1_PETCI</name>
<protein>
    <submittedName>
        <fullName evidence="2">Uncharacterized protein</fullName>
    </submittedName>
</protein>
<dbReference type="Proteomes" id="UP001286313">
    <property type="component" value="Unassembled WGS sequence"/>
</dbReference>